<evidence type="ECO:0000256" key="3">
    <source>
        <dbReference type="PROSITE-ProRule" id="PRU00473"/>
    </source>
</evidence>
<dbReference type="Pfam" id="PF00691">
    <property type="entry name" value="OmpA"/>
    <property type="match status" value="1"/>
</dbReference>
<evidence type="ECO:0000256" key="6">
    <source>
        <dbReference type="SAM" id="SignalP"/>
    </source>
</evidence>
<dbReference type="EMBL" id="PYGA01000012">
    <property type="protein sequence ID" value="PSK96161.1"/>
    <property type="molecule type" value="Genomic_DNA"/>
</dbReference>
<dbReference type="PANTHER" id="PTHR35807">
    <property type="entry name" value="TRANSCRIPTIONAL REGULATOR REDD-RELATED"/>
    <property type="match status" value="1"/>
</dbReference>
<organism evidence="8 9">
    <name type="scientific">Murinocardiopsis flavida</name>
    <dbReference type="NCBI Taxonomy" id="645275"/>
    <lineage>
        <taxon>Bacteria</taxon>
        <taxon>Bacillati</taxon>
        <taxon>Actinomycetota</taxon>
        <taxon>Actinomycetes</taxon>
        <taxon>Streptosporangiales</taxon>
        <taxon>Nocardiopsidaceae</taxon>
        <taxon>Murinocardiopsis</taxon>
    </lineage>
</organism>
<dbReference type="Pfam" id="PF03704">
    <property type="entry name" value="BTAD"/>
    <property type="match status" value="1"/>
</dbReference>
<feature type="region of interest" description="Disordered" evidence="4">
    <location>
        <begin position="551"/>
        <end position="645"/>
    </location>
</feature>
<dbReference type="InterPro" id="IPR036737">
    <property type="entry name" value="OmpA-like_sf"/>
</dbReference>
<evidence type="ECO:0000256" key="1">
    <source>
        <dbReference type="ARBA" id="ARBA00004370"/>
    </source>
</evidence>
<feature type="region of interest" description="Disordered" evidence="4">
    <location>
        <begin position="180"/>
        <end position="202"/>
    </location>
</feature>
<sequence>MGAKLRFVTVAAATAALVAIPPPALARLGWPAPALEADYVLLSLRSLVVPQPLLAAVLIGAAWAAWGVFTVLAAADVWALARGRSARLTPLRLLALTSIGTTLASPASAAAETAPAASHAPAEAAPRTAPDAEAPQPEPWEVERTRTLSGFALDSAAPTPAMRESLAVITDLLTAHGTGTVTVTGHTDPSGPAAHNQELSKRRAEGTADLLTEQLRGTGVEVEAQGRGARDATDGPAADQRRVEITYTLTPPRPPEPPGEDAPPAREGTDAPETPPGPDPGGVDAAPGAVLAATAAAGLGAGWALGRAVPARRRTPRGPAPDANTPGRAAAEASAPPPPATPAPEDAEPAAPPDTATSRDVAAHPPVIDDQGRLLLARAHTGDVVRAASATGLALHGAHAPAMAAALLAAALTEGHHVLLSDDLAADLGAPGPYPGLRTAPDPRALALHAEARLLAQRRAAAEDEDAPAAEQGPWLLVLSTPAPTPALGERLAALAHAGPATRVAVAFLGGTQGRTIRCDRLDELHIETDGAPRRLSGLRVRALEADELAAALHRRTPPETETQTGADGEAGPAPEPRTPDTDPDSGGPAPPAPPAPDRPAPDERSAPAPEPDPATEPEPEPRQRPEPHAERQPQAEPTRTAAPVRLRLFAPRLAIETAHGEIDSGLRSHARLLLMLLALRRGGVSAEEVLETLRPDAADARARNTRNAAVTNARRVLRRATGAPEAAVILHHNGRYRLDEQMVDADVWMFDDAVRTRGEDDPAQRRSRLESALALHAAPLLAEETAPWIEPEREQRRRAAAETGVELARTATDPREALAWLERARAADEYNEALYQEIMRLQAAQGRADAVSRTLELLTERLAAIGAEPGQATTRLLTELTALPPARKAVPLKPRRARR</sequence>
<dbReference type="OrthoDB" id="3511831at2"/>
<evidence type="ECO:0000313" key="9">
    <source>
        <dbReference type="Proteomes" id="UP000240542"/>
    </source>
</evidence>
<protein>
    <submittedName>
        <fullName evidence="8">Transcriptional activator</fullName>
    </submittedName>
</protein>
<feature type="compositionally biased region" description="Basic and acidic residues" evidence="4">
    <location>
        <begin position="620"/>
        <end position="634"/>
    </location>
</feature>
<feature type="domain" description="OmpA-like" evidence="7">
    <location>
        <begin position="138"/>
        <end position="251"/>
    </location>
</feature>
<evidence type="ECO:0000256" key="2">
    <source>
        <dbReference type="ARBA" id="ARBA00023136"/>
    </source>
</evidence>
<comment type="subcellular location">
    <subcellularLocation>
        <location evidence="1">Membrane</location>
    </subcellularLocation>
</comment>
<dbReference type="InterPro" id="IPR006664">
    <property type="entry name" value="OMP_bac"/>
</dbReference>
<dbReference type="SUPFAM" id="SSF103088">
    <property type="entry name" value="OmpA-like"/>
    <property type="match status" value="1"/>
</dbReference>
<reference evidence="8 9" key="1">
    <citation type="submission" date="2018-03" db="EMBL/GenBank/DDBJ databases">
        <title>Genomic Encyclopedia of Archaeal and Bacterial Type Strains, Phase II (KMG-II): from individual species to whole genera.</title>
        <authorList>
            <person name="Goeker M."/>
        </authorList>
    </citation>
    <scope>NUCLEOTIDE SEQUENCE [LARGE SCALE GENOMIC DNA]</scope>
    <source>
        <strain evidence="8 9">DSM 45312</strain>
    </source>
</reference>
<accession>A0A2P8DG20</accession>
<evidence type="ECO:0000256" key="4">
    <source>
        <dbReference type="SAM" id="MobiDB-lite"/>
    </source>
</evidence>
<dbReference type="SMART" id="SM01043">
    <property type="entry name" value="BTAD"/>
    <property type="match status" value="1"/>
</dbReference>
<keyword evidence="6" id="KW-0732">Signal</keyword>
<keyword evidence="5" id="KW-0812">Transmembrane</keyword>
<evidence type="ECO:0000256" key="5">
    <source>
        <dbReference type="SAM" id="Phobius"/>
    </source>
</evidence>
<gene>
    <name evidence="8" type="ORF">CLV63_11243</name>
</gene>
<keyword evidence="5" id="KW-1133">Transmembrane helix</keyword>
<feature type="compositionally biased region" description="Basic and acidic residues" evidence="4">
    <location>
        <begin position="228"/>
        <end position="244"/>
    </location>
</feature>
<feature type="region of interest" description="Disordered" evidence="4">
    <location>
        <begin position="110"/>
        <end position="141"/>
    </location>
</feature>
<feature type="compositionally biased region" description="Pro residues" evidence="4">
    <location>
        <begin position="251"/>
        <end position="261"/>
    </location>
</feature>
<dbReference type="InterPro" id="IPR036388">
    <property type="entry name" value="WH-like_DNA-bd_sf"/>
</dbReference>
<dbReference type="GO" id="GO:0016020">
    <property type="term" value="C:membrane"/>
    <property type="evidence" value="ECO:0007669"/>
    <property type="project" value="UniProtKB-SubCell"/>
</dbReference>
<dbReference type="InterPro" id="IPR011990">
    <property type="entry name" value="TPR-like_helical_dom_sf"/>
</dbReference>
<dbReference type="Gene3D" id="1.10.10.10">
    <property type="entry name" value="Winged helix-like DNA-binding domain superfamily/Winged helix DNA-binding domain"/>
    <property type="match status" value="1"/>
</dbReference>
<comment type="caution">
    <text evidence="8">The sequence shown here is derived from an EMBL/GenBank/DDBJ whole genome shotgun (WGS) entry which is preliminary data.</text>
</comment>
<feature type="transmembrane region" description="Helical" evidence="5">
    <location>
        <begin position="53"/>
        <end position="81"/>
    </location>
</feature>
<feature type="transmembrane region" description="Helical" evidence="5">
    <location>
        <begin position="93"/>
        <end position="111"/>
    </location>
</feature>
<dbReference type="PRINTS" id="PR01021">
    <property type="entry name" value="OMPADOMAIN"/>
</dbReference>
<feature type="compositionally biased region" description="Low complexity" evidence="4">
    <location>
        <begin position="110"/>
        <end position="135"/>
    </location>
</feature>
<dbReference type="RefSeq" id="WP_106584123.1">
    <property type="nucleotide sequence ID" value="NZ_PYGA01000012.1"/>
</dbReference>
<dbReference type="InterPro" id="IPR051677">
    <property type="entry name" value="AfsR-DnrI-RedD_regulator"/>
</dbReference>
<evidence type="ECO:0000313" key="8">
    <source>
        <dbReference type="EMBL" id="PSK96161.1"/>
    </source>
</evidence>
<feature type="signal peptide" evidence="6">
    <location>
        <begin position="1"/>
        <end position="26"/>
    </location>
</feature>
<dbReference type="Gene3D" id="1.25.40.10">
    <property type="entry name" value="Tetratricopeptide repeat domain"/>
    <property type="match status" value="1"/>
</dbReference>
<dbReference type="PROSITE" id="PS51123">
    <property type="entry name" value="OMPA_2"/>
    <property type="match status" value="1"/>
</dbReference>
<evidence type="ECO:0000259" key="7">
    <source>
        <dbReference type="PROSITE" id="PS51123"/>
    </source>
</evidence>
<dbReference type="Gene3D" id="3.30.1330.60">
    <property type="entry name" value="OmpA-like domain"/>
    <property type="match status" value="1"/>
</dbReference>
<feature type="compositionally biased region" description="Pro residues" evidence="4">
    <location>
        <begin position="589"/>
        <end position="599"/>
    </location>
</feature>
<proteinExistence type="predicted"/>
<dbReference type="InterPro" id="IPR005158">
    <property type="entry name" value="BTAD"/>
</dbReference>
<feature type="chain" id="PRO_5015154900" evidence="6">
    <location>
        <begin position="27"/>
        <end position="900"/>
    </location>
</feature>
<keyword evidence="9" id="KW-1185">Reference proteome</keyword>
<feature type="region of interest" description="Disordered" evidence="4">
    <location>
        <begin position="216"/>
        <end position="286"/>
    </location>
</feature>
<dbReference type="AlphaFoldDB" id="A0A2P8DG20"/>
<keyword evidence="2 3" id="KW-0472">Membrane</keyword>
<feature type="region of interest" description="Disordered" evidence="4">
    <location>
        <begin position="308"/>
        <end position="366"/>
    </location>
</feature>
<name>A0A2P8DG20_9ACTN</name>
<dbReference type="InterPro" id="IPR006665">
    <property type="entry name" value="OmpA-like"/>
</dbReference>
<dbReference type="Proteomes" id="UP000240542">
    <property type="component" value="Unassembled WGS sequence"/>
</dbReference>